<dbReference type="AlphaFoldDB" id="A0A1R3I789"/>
<proteinExistence type="predicted"/>
<reference evidence="2" key="1">
    <citation type="submission" date="2013-09" db="EMBL/GenBank/DDBJ databases">
        <title>Corchorus olitorius genome sequencing.</title>
        <authorList>
            <person name="Alam M."/>
            <person name="Haque M.S."/>
            <person name="Islam M.S."/>
            <person name="Emdad E.M."/>
            <person name="Islam M.M."/>
            <person name="Ahmed B."/>
            <person name="Halim A."/>
            <person name="Hossen Q.M.M."/>
            <person name="Hossain M.Z."/>
            <person name="Ahmed R."/>
            <person name="Khan M.M."/>
            <person name="Islam R."/>
            <person name="Rashid M.M."/>
            <person name="Khan S.A."/>
            <person name="Rahman M.S."/>
            <person name="Alam M."/>
            <person name="Yahiya A.S."/>
            <person name="Khan M.S."/>
            <person name="Azam M.S."/>
            <person name="Haque T."/>
            <person name="Lashkar M.Z.H."/>
            <person name="Akhand A.I."/>
            <person name="Morshed G."/>
            <person name="Roy S."/>
            <person name="Uddin K.S."/>
            <person name="Rabeya T."/>
            <person name="Hossain A.S."/>
            <person name="Chowdhury A."/>
            <person name="Snigdha A.R."/>
            <person name="Mortoza M.S."/>
            <person name="Matin S.A."/>
            <person name="Hoque S.M.E."/>
            <person name="Islam M.K."/>
            <person name="Roy D.K."/>
            <person name="Haider R."/>
            <person name="Moosa M.M."/>
            <person name="Elias S.M."/>
            <person name="Hasan A.M."/>
            <person name="Jahan S."/>
            <person name="Shafiuddin M."/>
            <person name="Mahmood N."/>
            <person name="Shommy N.S."/>
        </authorList>
    </citation>
    <scope>NUCLEOTIDE SEQUENCE [LARGE SCALE GENOMIC DNA]</scope>
    <source>
        <strain evidence="2">cv. O-4</strain>
    </source>
</reference>
<organism evidence="1 2">
    <name type="scientific">Corchorus olitorius</name>
    <dbReference type="NCBI Taxonomy" id="93759"/>
    <lineage>
        <taxon>Eukaryota</taxon>
        <taxon>Viridiplantae</taxon>
        <taxon>Streptophyta</taxon>
        <taxon>Embryophyta</taxon>
        <taxon>Tracheophyta</taxon>
        <taxon>Spermatophyta</taxon>
        <taxon>Magnoliopsida</taxon>
        <taxon>eudicotyledons</taxon>
        <taxon>Gunneridae</taxon>
        <taxon>Pentapetalae</taxon>
        <taxon>rosids</taxon>
        <taxon>malvids</taxon>
        <taxon>Malvales</taxon>
        <taxon>Malvaceae</taxon>
        <taxon>Grewioideae</taxon>
        <taxon>Apeibeae</taxon>
        <taxon>Corchorus</taxon>
    </lineage>
</organism>
<name>A0A1R3I789_9ROSI</name>
<sequence>MELLVPNWDQDAELANNQLRQPNLLPYFEVCQTRLKKS</sequence>
<keyword evidence="2" id="KW-1185">Reference proteome</keyword>
<gene>
    <name evidence="1" type="ORF">COLO4_24756</name>
</gene>
<comment type="caution">
    <text evidence="1">The sequence shown here is derived from an EMBL/GenBank/DDBJ whole genome shotgun (WGS) entry which is preliminary data.</text>
</comment>
<accession>A0A1R3I789</accession>
<dbReference type="EMBL" id="AWUE01018755">
    <property type="protein sequence ID" value="OMO78452.1"/>
    <property type="molecule type" value="Genomic_DNA"/>
</dbReference>
<protein>
    <submittedName>
        <fullName evidence="1">Uncharacterized protein</fullName>
    </submittedName>
</protein>
<dbReference type="Proteomes" id="UP000187203">
    <property type="component" value="Unassembled WGS sequence"/>
</dbReference>
<evidence type="ECO:0000313" key="1">
    <source>
        <dbReference type="EMBL" id="OMO78452.1"/>
    </source>
</evidence>
<evidence type="ECO:0000313" key="2">
    <source>
        <dbReference type="Proteomes" id="UP000187203"/>
    </source>
</evidence>